<feature type="transmembrane region" description="Helical" evidence="1">
    <location>
        <begin position="21"/>
        <end position="43"/>
    </location>
</feature>
<dbReference type="WBParaSite" id="Minc3s00678g15964">
    <property type="protein sequence ID" value="Minc3s00678g15964"/>
    <property type="gene ID" value="Minc3s00678g15964"/>
</dbReference>
<evidence type="ECO:0000313" key="2">
    <source>
        <dbReference type="Proteomes" id="UP000887563"/>
    </source>
</evidence>
<keyword evidence="1" id="KW-1133">Transmembrane helix</keyword>
<organism evidence="2 3">
    <name type="scientific">Meloidogyne incognita</name>
    <name type="common">Southern root-knot nematode worm</name>
    <name type="synonym">Oxyuris incognita</name>
    <dbReference type="NCBI Taxonomy" id="6306"/>
    <lineage>
        <taxon>Eukaryota</taxon>
        <taxon>Metazoa</taxon>
        <taxon>Ecdysozoa</taxon>
        <taxon>Nematoda</taxon>
        <taxon>Chromadorea</taxon>
        <taxon>Rhabditida</taxon>
        <taxon>Tylenchina</taxon>
        <taxon>Tylenchomorpha</taxon>
        <taxon>Tylenchoidea</taxon>
        <taxon>Meloidogynidae</taxon>
        <taxon>Meloidogyninae</taxon>
        <taxon>Meloidogyne</taxon>
        <taxon>Meloidogyne incognita group</taxon>
    </lineage>
</organism>
<dbReference type="Proteomes" id="UP000887563">
    <property type="component" value="Unplaced"/>
</dbReference>
<proteinExistence type="predicted"/>
<keyword evidence="1" id="KW-0812">Transmembrane</keyword>
<keyword evidence="1" id="KW-0472">Membrane</keyword>
<accession>A0A914LPL7</accession>
<dbReference type="AlphaFoldDB" id="A0A914LPL7"/>
<keyword evidence="2" id="KW-1185">Reference proteome</keyword>
<reference evidence="3" key="1">
    <citation type="submission" date="2022-11" db="UniProtKB">
        <authorList>
            <consortium name="WormBaseParasite"/>
        </authorList>
    </citation>
    <scope>IDENTIFICATION</scope>
</reference>
<evidence type="ECO:0000313" key="3">
    <source>
        <dbReference type="WBParaSite" id="Minc3s00678g15964"/>
    </source>
</evidence>
<protein>
    <submittedName>
        <fullName evidence="3">Uncharacterized protein</fullName>
    </submittedName>
</protein>
<name>A0A914LPL7_MELIC</name>
<sequence>MHILKTNCSFHFPKNMSIITVWIYMWTCLAAPFAVVMLAKWGIAPPRAVEPLITAN</sequence>
<evidence type="ECO:0000256" key="1">
    <source>
        <dbReference type="SAM" id="Phobius"/>
    </source>
</evidence>